<reference evidence="3 4" key="1">
    <citation type="submission" date="2020-04" db="EMBL/GenBank/DDBJ databases">
        <title>Perkinsus chesapeaki whole genome sequence.</title>
        <authorList>
            <person name="Bogema D.R."/>
        </authorList>
    </citation>
    <scope>NUCLEOTIDE SEQUENCE [LARGE SCALE GENOMIC DNA]</scope>
    <source>
        <strain evidence="3">ATCC PRA-425</strain>
    </source>
</reference>
<keyword evidence="2" id="KW-0539">Nucleus</keyword>
<protein>
    <recommendedName>
        <fullName evidence="2">Methylthioribose-1-phosphate isomerase</fullName>
        <shortName evidence="2">M1Pi</shortName>
        <shortName evidence="2">MTR-1-P isomerase</shortName>
        <ecNumber evidence="2">5.3.1.23</ecNumber>
    </recommendedName>
    <alternativeName>
        <fullName evidence="2">S-methyl-5-thioribose-1-phosphate isomerase</fullName>
    </alternativeName>
    <alternativeName>
        <fullName evidence="2">Translation initiation factor eIF-2B subunit alpha/beta/delta-like protein</fullName>
    </alternativeName>
</protein>
<feature type="active site" description="Proton donor" evidence="2">
    <location>
        <position position="254"/>
    </location>
</feature>
<name>A0A7J6L7Q0_PERCH</name>
<dbReference type="InterPro" id="IPR005251">
    <property type="entry name" value="IF-M1Pi"/>
</dbReference>
<dbReference type="GO" id="GO:0019509">
    <property type="term" value="P:L-methionine salvage from methylthioadenosine"/>
    <property type="evidence" value="ECO:0007669"/>
    <property type="project" value="UniProtKB-UniRule"/>
</dbReference>
<dbReference type="InterPro" id="IPR000649">
    <property type="entry name" value="IF-2B-related"/>
</dbReference>
<dbReference type="EC" id="5.3.1.23" evidence="2"/>
<gene>
    <name evidence="3" type="ORF">FOL47_009544</name>
</gene>
<keyword evidence="2" id="KW-0028">Amino-acid biosynthesis</keyword>
<comment type="catalytic activity">
    <reaction evidence="2">
        <text>5-(methylsulfanyl)-alpha-D-ribose 1-phosphate = 5-(methylsulfanyl)-D-ribulose 1-phosphate</text>
        <dbReference type="Rhea" id="RHEA:19989"/>
        <dbReference type="ChEBI" id="CHEBI:58533"/>
        <dbReference type="ChEBI" id="CHEBI:58548"/>
        <dbReference type="EC" id="5.3.1.23"/>
    </reaction>
</comment>
<comment type="similarity">
    <text evidence="2">Belongs to the eIF-2B alpha/beta/delta subunits family. MtnA subfamily.</text>
</comment>
<dbReference type="HAMAP" id="MF_01678">
    <property type="entry name" value="Salvage_MtnA"/>
    <property type="match status" value="1"/>
</dbReference>
<comment type="function">
    <text evidence="2">Catalyzes the interconversion of methylthioribose-1-phosphate (MTR-1-P) into methylthioribulose-1-phosphate (MTRu-1-P).</text>
</comment>
<comment type="subcellular location">
    <subcellularLocation>
        <location evidence="2">Cytoplasm</location>
    </subcellularLocation>
    <subcellularLocation>
        <location evidence="2">Nucleus</location>
    </subcellularLocation>
</comment>
<dbReference type="Gene3D" id="3.40.50.10470">
    <property type="entry name" value="Translation initiation factor eif-2b, domain 2"/>
    <property type="match status" value="1"/>
</dbReference>
<organism evidence="3 4">
    <name type="scientific">Perkinsus chesapeaki</name>
    <name type="common">Clam parasite</name>
    <name type="synonym">Perkinsus andrewsi</name>
    <dbReference type="NCBI Taxonomy" id="330153"/>
    <lineage>
        <taxon>Eukaryota</taxon>
        <taxon>Sar</taxon>
        <taxon>Alveolata</taxon>
        <taxon>Perkinsozoa</taxon>
        <taxon>Perkinsea</taxon>
        <taxon>Perkinsida</taxon>
        <taxon>Perkinsidae</taxon>
        <taxon>Perkinsus</taxon>
    </lineage>
</organism>
<evidence type="ECO:0000313" key="3">
    <source>
        <dbReference type="EMBL" id="KAF4655189.1"/>
    </source>
</evidence>
<dbReference type="GO" id="GO:0005634">
    <property type="term" value="C:nucleus"/>
    <property type="evidence" value="ECO:0007669"/>
    <property type="project" value="UniProtKB-SubCell"/>
</dbReference>
<dbReference type="FunFam" id="3.40.50.10470:FF:000006">
    <property type="entry name" value="Methylthioribose-1-phosphate isomerase"/>
    <property type="match status" value="1"/>
</dbReference>
<dbReference type="InterPro" id="IPR027363">
    <property type="entry name" value="M1Pi_N"/>
</dbReference>
<sequence length="365" mass="38977">MAAASAATSDLSSLHFIPSKDEPILRALDQSILPHEVSYIDCRTKEDVFDIIKTMKVRGAPAIGSAGAFGLALEALKLQKESGSVDYDALAAAKTYIDSARPTAVNLSWATDRVLKAGVGPGSSIDVMKVVEAAQSLYEDDIKINRRLGDYGSAHILEKCGNDRPIRLIHHCNTGFLATCGHGTALGVCYSIAEKVGKDNVLVYVDETRPRMQGASLTCFELKQQGIPHRLITDGMSGHIMSSLPINGVVFGCDRVAANGDVANKIGTYNLAIVAKYHGVPAYCCMPTSSLDLTSKTGADIVIEERDASEVTTINGKLICPSGTDICNPAFDITPAQLITAFITECGVIEGPNYTEALRNLRNKI</sequence>
<dbReference type="InterPro" id="IPR042529">
    <property type="entry name" value="IF_2B-like_C"/>
</dbReference>
<feature type="site" description="Transition state stabilizer" evidence="2">
    <location>
        <position position="172"/>
    </location>
</feature>
<dbReference type="PANTHER" id="PTHR43475:SF1">
    <property type="entry name" value="METHYLTHIORIBOSE-1-PHOSPHATE ISOMERASE"/>
    <property type="match status" value="1"/>
</dbReference>
<dbReference type="Gene3D" id="1.20.120.420">
    <property type="entry name" value="translation initiation factor eif-2b, domain 1"/>
    <property type="match status" value="1"/>
</dbReference>
<evidence type="ECO:0000256" key="1">
    <source>
        <dbReference type="ARBA" id="ARBA00023235"/>
    </source>
</evidence>
<dbReference type="FunFam" id="1.20.120.420:FF:000003">
    <property type="entry name" value="Methylthioribose-1-phosphate isomerase"/>
    <property type="match status" value="1"/>
</dbReference>
<dbReference type="OrthoDB" id="2461at2759"/>
<dbReference type="Pfam" id="PF01008">
    <property type="entry name" value="IF-2B"/>
    <property type="match status" value="1"/>
</dbReference>
<accession>A0A7J6L7Q0</accession>
<keyword evidence="4" id="KW-1185">Reference proteome</keyword>
<dbReference type="InterPro" id="IPR037171">
    <property type="entry name" value="NagB/RpiA_transferase-like"/>
</dbReference>
<proteinExistence type="inferred from homology"/>
<comment type="pathway">
    <text evidence="2">Amino-acid biosynthesis; L-methionine biosynthesis via salvage pathway; L-methionine from S-methyl-5-thio-alpha-D-ribose 1-phosphate: step 1/6.</text>
</comment>
<dbReference type="NCBIfam" id="TIGR00524">
    <property type="entry name" value="eIF-2B_rel"/>
    <property type="match status" value="1"/>
</dbReference>
<keyword evidence="1 2" id="KW-0413">Isomerase</keyword>
<dbReference type="PANTHER" id="PTHR43475">
    <property type="entry name" value="METHYLTHIORIBOSE-1-PHOSPHATE ISOMERASE"/>
    <property type="match status" value="1"/>
</dbReference>
<dbReference type="AlphaFoldDB" id="A0A7J6L7Q0"/>
<dbReference type="GO" id="GO:0046523">
    <property type="term" value="F:S-methyl-5-thioribose-1-phosphate isomerase activity"/>
    <property type="evidence" value="ECO:0007669"/>
    <property type="project" value="UniProtKB-UniRule"/>
</dbReference>
<dbReference type="NCBIfam" id="NF004326">
    <property type="entry name" value="PRK05720.1"/>
    <property type="match status" value="1"/>
</dbReference>
<dbReference type="EMBL" id="JAAPAO010000672">
    <property type="protein sequence ID" value="KAF4655189.1"/>
    <property type="molecule type" value="Genomic_DNA"/>
</dbReference>
<keyword evidence="2" id="KW-0486">Methionine biosynthesis</keyword>
<dbReference type="NCBIfam" id="TIGR00512">
    <property type="entry name" value="salvage_mtnA"/>
    <property type="match status" value="1"/>
</dbReference>
<keyword evidence="2" id="KW-0963">Cytoplasm</keyword>
<evidence type="ECO:0000256" key="2">
    <source>
        <dbReference type="HAMAP-Rule" id="MF_03119"/>
    </source>
</evidence>
<dbReference type="GO" id="GO:0005737">
    <property type="term" value="C:cytoplasm"/>
    <property type="evidence" value="ECO:0007669"/>
    <property type="project" value="UniProtKB-SubCell"/>
</dbReference>
<comment type="caution">
    <text evidence="3">The sequence shown here is derived from an EMBL/GenBank/DDBJ whole genome shotgun (WGS) entry which is preliminary data.</text>
</comment>
<dbReference type="UniPathway" id="UPA00904">
    <property type="reaction ID" value="UER00874"/>
</dbReference>
<evidence type="ECO:0000313" key="4">
    <source>
        <dbReference type="Proteomes" id="UP000591131"/>
    </source>
</evidence>
<dbReference type="Proteomes" id="UP000591131">
    <property type="component" value="Unassembled WGS sequence"/>
</dbReference>
<dbReference type="SUPFAM" id="SSF100950">
    <property type="entry name" value="NagB/RpiA/CoA transferase-like"/>
    <property type="match status" value="1"/>
</dbReference>
<dbReference type="InterPro" id="IPR011559">
    <property type="entry name" value="Initiation_fac_2B_a/b/d"/>
</dbReference>